<dbReference type="PANTHER" id="PTHR43284:SF1">
    <property type="entry name" value="ASPARAGINE SYNTHETASE"/>
    <property type="match status" value="1"/>
</dbReference>
<gene>
    <name evidence="5" type="ORF">HGO23_03040</name>
</gene>
<sequence length="638" mass="74668">MSLNKNKSFWIVTNLAFYNADCYILNLKNFYENLNDSHDFIQFEEQSYNCVVISSKIRPPIDNIRNKKIILDGWVKDECLNTIIGNKKSDEIHGEFSLVYFNEEGLNFVTDFYSSIPIYYFYNGNNYIITNDIRAIIIYNGFTVNINFESVLLHLGNDISIGESELPNNNTFFMNIKKIPKGSKATIKNNKFLTKEIINYNFKFDSLSFIKTDLITQFKEKFRESTIDRMKNGLTAIQFSGGLDSGSILATAIENNLDFLCVNMSFKNNDLMYSQDSEIVKKVSKYLDRPSYILWADNTLRFQNNLIDNDPLLYIDGPEPRANSLACLQIDQLINELDAVQAITGESGDVILGEQFDEVILDSLITYGATKNAFELFKVISEKRKTPPYNMQYYMNFYNLFLSKFNKRLAKKTYIKTQWQDGIIKVPEYICQSKNFSTNKLCSDEYKNMLDGHRFMLDFLWPKARYFDSLSLNSFMAHPFLDLRLVNFVLKIPPHEHIYIDSIKYGSYFSSKRLARESFKKIIPEIFEFKKEKTSYEGMAKKILLNSKSSLHELFFSFDHCLVYKMELVDRKKFIEALTVYLLKAEDMDSTFDTNYQFIHSVINLEIWLRNITMEKNRLIDRIKPRKIKIQIDAEKIN</sequence>
<dbReference type="InterPro" id="IPR014729">
    <property type="entry name" value="Rossmann-like_a/b/a_fold"/>
</dbReference>
<evidence type="ECO:0000313" key="5">
    <source>
        <dbReference type="EMBL" id="QTL40395.1"/>
    </source>
</evidence>
<dbReference type="PANTHER" id="PTHR43284">
    <property type="entry name" value="ASPARAGINE SYNTHETASE (GLUTAMINE-HYDROLYZING)"/>
    <property type="match status" value="1"/>
</dbReference>
<dbReference type="Pfam" id="PF00733">
    <property type="entry name" value="Asn_synthase"/>
    <property type="match status" value="1"/>
</dbReference>
<protein>
    <recommendedName>
        <fullName evidence="2">asparagine synthase (glutamine-hydrolyzing)</fullName>
        <ecNumber evidence="2">6.3.5.4</ecNumber>
    </recommendedName>
</protein>
<evidence type="ECO:0000256" key="1">
    <source>
        <dbReference type="ARBA" id="ARBA00005187"/>
    </source>
</evidence>
<comment type="catalytic activity">
    <reaction evidence="3">
        <text>L-aspartate + L-glutamine + ATP + H2O = L-asparagine + L-glutamate + AMP + diphosphate + H(+)</text>
        <dbReference type="Rhea" id="RHEA:12228"/>
        <dbReference type="ChEBI" id="CHEBI:15377"/>
        <dbReference type="ChEBI" id="CHEBI:15378"/>
        <dbReference type="ChEBI" id="CHEBI:29985"/>
        <dbReference type="ChEBI" id="CHEBI:29991"/>
        <dbReference type="ChEBI" id="CHEBI:30616"/>
        <dbReference type="ChEBI" id="CHEBI:33019"/>
        <dbReference type="ChEBI" id="CHEBI:58048"/>
        <dbReference type="ChEBI" id="CHEBI:58359"/>
        <dbReference type="ChEBI" id="CHEBI:456215"/>
        <dbReference type="EC" id="6.3.5.4"/>
    </reaction>
</comment>
<evidence type="ECO:0000259" key="4">
    <source>
        <dbReference type="Pfam" id="PF00733"/>
    </source>
</evidence>
<dbReference type="SUPFAM" id="SSF52402">
    <property type="entry name" value="Adenine nucleotide alpha hydrolases-like"/>
    <property type="match status" value="1"/>
</dbReference>
<dbReference type="Proteomes" id="UP000665047">
    <property type="component" value="Chromosome"/>
</dbReference>
<evidence type="ECO:0000256" key="2">
    <source>
        <dbReference type="ARBA" id="ARBA00012737"/>
    </source>
</evidence>
<organism evidence="5 6">
    <name type="scientific">Xenorhabdus budapestensis</name>
    <dbReference type="NCBI Taxonomy" id="290110"/>
    <lineage>
        <taxon>Bacteria</taxon>
        <taxon>Pseudomonadati</taxon>
        <taxon>Pseudomonadota</taxon>
        <taxon>Gammaproteobacteria</taxon>
        <taxon>Enterobacterales</taxon>
        <taxon>Morganellaceae</taxon>
        <taxon>Xenorhabdus</taxon>
    </lineage>
</organism>
<dbReference type="InterPro" id="IPR001962">
    <property type="entry name" value="Asn_synthase"/>
</dbReference>
<dbReference type="SUPFAM" id="SSF56235">
    <property type="entry name" value="N-terminal nucleophile aminohydrolases (Ntn hydrolases)"/>
    <property type="match status" value="1"/>
</dbReference>
<dbReference type="Gene3D" id="3.40.50.620">
    <property type="entry name" value="HUPs"/>
    <property type="match status" value="1"/>
</dbReference>
<dbReference type="InterPro" id="IPR051786">
    <property type="entry name" value="ASN_synthetase/amidase"/>
</dbReference>
<evidence type="ECO:0000256" key="3">
    <source>
        <dbReference type="ARBA" id="ARBA00048741"/>
    </source>
</evidence>
<dbReference type="InterPro" id="IPR029055">
    <property type="entry name" value="Ntn_hydrolases_N"/>
</dbReference>
<dbReference type="EMBL" id="CP072455">
    <property type="protein sequence ID" value="QTL40395.1"/>
    <property type="molecule type" value="Genomic_DNA"/>
</dbReference>
<feature type="domain" description="Asparagine synthetase" evidence="4">
    <location>
        <begin position="219"/>
        <end position="583"/>
    </location>
</feature>
<name>A0ABX7VIZ4_XENBU</name>
<dbReference type="EC" id="6.3.5.4" evidence="2"/>
<dbReference type="RefSeq" id="WP_209027937.1">
    <property type="nucleotide sequence ID" value="NZ_CP072455.1"/>
</dbReference>
<accession>A0ABX7VIZ4</accession>
<proteinExistence type="predicted"/>
<keyword evidence="6" id="KW-1185">Reference proteome</keyword>
<comment type="pathway">
    <text evidence="1">Amino-acid biosynthesis; L-asparagine biosynthesis; L-asparagine from L-aspartate (L-Gln route): step 1/1.</text>
</comment>
<reference evidence="5 6" key="1">
    <citation type="submission" date="2021-03" db="EMBL/GenBank/DDBJ databases">
        <title>Complete Genome Sequence Data of Xenorhabdus budapestensis strain C72, a Candidate Biological Control Agent, from China.</title>
        <authorList>
            <person name="LI B."/>
            <person name="WANG S."/>
            <person name="QIU D."/>
        </authorList>
    </citation>
    <scope>NUCLEOTIDE SEQUENCE [LARGE SCALE GENOMIC DNA]</scope>
    <source>
        <strain evidence="5 6">C-7-2</strain>
    </source>
</reference>
<evidence type="ECO:0000313" key="6">
    <source>
        <dbReference type="Proteomes" id="UP000665047"/>
    </source>
</evidence>